<accession>A0A0S7EIU6</accession>
<dbReference type="EMBL" id="GBYX01476799">
    <property type="protein sequence ID" value="JAO04878.1"/>
    <property type="molecule type" value="Transcribed_RNA"/>
</dbReference>
<comment type="caution">
    <text evidence="1">Lacks conserved residue(s) required for the propagation of feature annotation.</text>
</comment>
<sequence length="177" mass="19708">MKIFFLFVLNNQRLKRMADNNRIVCSAGKFLNYHDNKCEHCPEGFYTERSNQEPSCHSCFRDCIPKYHLKEVQSCTSKTPLKCECESGYRCIDMDPKGNCKQCEENEPPPATVGKDRQTTSPQDKPCSSSRCRSPAPTPANPKAGHTSAELAAIFGPGGLHRMCGPYDHVLHLSGPG</sequence>
<evidence type="ECO:0000256" key="1">
    <source>
        <dbReference type="PROSITE-ProRule" id="PRU00206"/>
    </source>
</evidence>
<dbReference type="PROSITE" id="PS50050">
    <property type="entry name" value="TNFR_NGFR_2"/>
    <property type="match status" value="1"/>
</dbReference>
<feature type="domain" description="TNFR-Cys" evidence="3">
    <location>
        <begin position="40"/>
        <end position="83"/>
    </location>
</feature>
<proteinExistence type="predicted"/>
<dbReference type="SUPFAM" id="SSF57586">
    <property type="entry name" value="TNF receptor-like"/>
    <property type="match status" value="1"/>
</dbReference>
<evidence type="ECO:0000259" key="3">
    <source>
        <dbReference type="PROSITE" id="PS50050"/>
    </source>
</evidence>
<reference evidence="4" key="1">
    <citation type="submission" date="2014-12" db="EMBL/GenBank/DDBJ databases">
        <title>Parallel Evolution in Life History Adaptation Evident in the Tissue-Specific Poeciliopsis prolifica transcriptome.</title>
        <authorList>
            <person name="Jue N.K."/>
            <person name="Foley R.J."/>
            <person name="Obergfell C."/>
            <person name="Reznick D.N."/>
            <person name="O'Neill R.J."/>
            <person name="O'Neill M.J."/>
        </authorList>
    </citation>
    <scope>NUCLEOTIDE SEQUENCE</scope>
</reference>
<evidence type="ECO:0000313" key="4">
    <source>
        <dbReference type="EMBL" id="JAO04879.1"/>
    </source>
</evidence>
<name>A0A0S7EIU6_9TELE</name>
<feature type="compositionally biased region" description="Low complexity" evidence="2">
    <location>
        <begin position="126"/>
        <end position="135"/>
    </location>
</feature>
<gene>
    <name evidence="4" type="primary">PPUP9740</name>
</gene>
<feature type="disulfide bond" evidence="1">
    <location>
        <begin position="41"/>
        <end position="56"/>
    </location>
</feature>
<dbReference type="Gene3D" id="2.10.50.10">
    <property type="entry name" value="Tumor Necrosis Factor Receptor, subunit A, domain 2"/>
    <property type="match status" value="2"/>
</dbReference>
<dbReference type="AlphaFoldDB" id="A0A0S7EIU6"/>
<organism evidence="4">
    <name type="scientific">Poeciliopsis prolifica</name>
    <name type="common">blackstripe livebearer</name>
    <dbReference type="NCBI Taxonomy" id="188132"/>
    <lineage>
        <taxon>Eukaryota</taxon>
        <taxon>Metazoa</taxon>
        <taxon>Chordata</taxon>
        <taxon>Craniata</taxon>
        <taxon>Vertebrata</taxon>
        <taxon>Euteleostomi</taxon>
        <taxon>Actinopterygii</taxon>
        <taxon>Neopterygii</taxon>
        <taxon>Teleostei</taxon>
        <taxon>Neoteleostei</taxon>
        <taxon>Acanthomorphata</taxon>
        <taxon>Ovalentaria</taxon>
        <taxon>Atherinomorphae</taxon>
        <taxon>Cyprinodontiformes</taxon>
        <taxon>Poeciliidae</taxon>
        <taxon>Poeciliinae</taxon>
        <taxon>Poeciliopsis</taxon>
    </lineage>
</organism>
<dbReference type="SMART" id="SM00208">
    <property type="entry name" value="TNFR"/>
    <property type="match status" value="1"/>
</dbReference>
<keyword evidence="1" id="KW-1015">Disulfide bond</keyword>
<evidence type="ECO:0000256" key="2">
    <source>
        <dbReference type="SAM" id="MobiDB-lite"/>
    </source>
</evidence>
<feature type="repeat" description="TNFR-Cys" evidence="1">
    <location>
        <begin position="40"/>
        <end position="83"/>
    </location>
</feature>
<dbReference type="EMBL" id="GBYX01476798">
    <property type="protein sequence ID" value="JAO04879.1"/>
    <property type="molecule type" value="Transcribed_RNA"/>
</dbReference>
<dbReference type="InterPro" id="IPR001368">
    <property type="entry name" value="TNFR/NGFR_Cys_rich_reg"/>
</dbReference>
<feature type="region of interest" description="Disordered" evidence="2">
    <location>
        <begin position="103"/>
        <end position="147"/>
    </location>
</feature>
<protein>
    <submittedName>
        <fullName evidence="4">PPUP9740</fullName>
    </submittedName>
</protein>